<evidence type="ECO:0000313" key="3">
    <source>
        <dbReference type="Proteomes" id="UP000218811"/>
    </source>
</evidence>
<proteinExistence type="predicted"/>
<dbReference type="Proteomes" id="UP000218811">
    <property type="component" value="Unassembled WGS sequence"/>
</dbReference>
<dbReference type="STRING" id="742152.A0A2H3JZ03"/>
<sequence>MDPAAVFAQYSPLFTSGLLSGRNSPDERSPCSSRAPSPPARARRHRQQDSLPLTVSTVSFHPAVRASDTLDASAMLLTLVPHRAYDDDDFEPGRSFLSLDLAETSSQAVRSMSLRRKDTLTSRTSGHSAPTSPAAASPALPHARAPLRRTSRDTLLPAPKPAPSTRPPAPPRHLPFNALACPSSSSSSCSLSAPSLSHAPRTHPALRLHPLTHRAARSAPSLPLPTLATSPILSPGLSHLLYSPIDPTPASAPASAPAFVSTRADSRPPLSTPPLSAAPLHARPSVRSVASLATRLRNRSAALAVLEGRTAPPRWGNFMCMTDEEDEEPAEGPAEGGQGQGKEQDERLLEVLSEEEDVVLPEHALQPKCREAAGAGARRRSRRGTIESILGPLANFIEFRDEEWSWRSFIEIGS</sequence>
<feature type="region of interest" description="Disordered" evidence="1">
    <location>
        <begin position="324"/>
        <end position="345"/>
    </location>
</feature>
<feature type="compositionally biased region" description="Pro residues" evidence="1">
    <location>
        <begin position="158"/>
        <end position="173"/>
    </location>
</feature>
<gene>
    <name evidence="2" type="ORF">WOLCODRAFT_138790</name>
</gene>
<feature type="compositionally biased region" description="Low complexity" evidence="1">
    <location>
        <begin position="267"/>
        <end position="279"/>
    </location>
</feature>
<keyword evidence="3" id="KW-1185">Reference proteome</keyword>
<organism evidence="2 3">
    <name type="scientific">Wolfiporia cocos (strain MD-104)</name>
    <name type="common">Brown rot fungus</name>
    <dbReference type="NCBI Taxonomy" id="742152"/>
    <lineage>
        <taxon>Eukaryota</taxon>
        <taxon>Fungi</taxon>
        <taxon>Dikarya</taxon>
        <taxon>Basidiomycota</taxon>
        <taxon>Agaricomycotina</taxon>
        <taxon>Agaricomycetes</taxon>
        <taxon>Polyporales</taxon>
        <taxon>Phaeolaceae</taxon>
        <taxon>Wolfiporia</taxon>
    </lineage>
</organism>
<evidence type="ECO:0000313" key="2">
    <source>
        <dbReference type="EMBL" id="PCH44139.1"/>
    </source>
</evidence>
<feature type="region of interest" description="Disordered" evidence="1">
    <location>
        <begin position="107"/>
        <end position="179"/>
    </location>
</feature>
<feature type="region of interest" description="Disordered" evidence="1">
    <location>
        <begin position="17"/>
        <end position="50"/>
    </location>
</feature>
<reference evidence="2 3" key="1">
    <citation type="journal article" date="2012" name="Science">
        <title>The Paleozoic origin of enzymatic lignin decomposition reconstructed from 31 fungal genomes.</title>
        <authorList>
            <person name="Floudas D."/>
            <person name="Binder M."/>
            <person name="Riley R."/>
            <person name="Barry K."/>
            <person name="Blanchette R.A."/>
            <person name="Henrissat B."/>
            <person name="Martinez A.T."/>
            <person name="Otillar R."/>
            <person name="Spatafora J.W."/>
            <person name="Yadav J.S."/>
            <person name="Aerts A."/>
            <person name="Benoit I."/>
            <person name="Boyd A."/>
            <person name="Carlson A."/>
            <person name="Copeland A."/>
            <person name="Coutinho P.M."/>
            <person name="de Vries R.P."/>
            <person name="Ferreira P."/>
            <person name="Findley K."/>
            <person name="Foster B."/>
            <person name="Gaskell J."/>
            <person name="Glotzer D."/>
            <person name="Gorecki P."/>
            <person name="Heitman J."/>
            <person name="Hesse C."/>
            <person name="Hori C."/>
            <person name="Igarashi K."/>
            <person name="Jurgens J.A."/>
            <person name="Kallen N."/>
            <person name="Kersten P."/>
            <person name="Kohler A."/>
            <person name="Kuees U."/>
            <person name="Kumar T.K.A."/>
            <person name="Kuo A."/>
            <person name="LaButti K."/>
            <person name="Larrondo L.F."/>
            <person name="Lindquist E."/>
            <person name="Ling A."/>
            <person name="Lombard V."/>
            <person name="Lucas S."/>
            <person name="Lundell T."/>
            <person name="Martin R."/>
            <person name="McLaughlin D.J."/>
            <person name="Morgenstern I."/>
            <person name="Morin E."/>
            <person name="Murat C."/>
            <person name="Nagy L.G."/>
            <person name="Nolan M."/>
            <person name="Ohm R.A."/>
            <person name="Patyshakuliyeva A."/>
            <person name="Rokas A."/>
            <person name="Ruiz-Duenas F.J."/>
            <person name="Sabat G."/>
            <person name="Salamov A."/>
            <person name="Samejima M."/>
            <person name="Schmutz J."/>
            <person name="Slot J.C."/>
            <person name="St John F."/>
            <person name="Stenlid J."/>
            <person name="Sun H."/>
            <person name="Sun S."/>
            <person name="Syed K."/>
            <person name="Tsang A."/>
            <person name="Wiebenga A."/>
            <person name="Young D."/>
            <person name="Pisabarro A."/>
            <person name="Eastwood D.C."/>
            <person name="Martin F."/>
            <person name="Cullen D."/>
            <person name="Grigoriev I.V."/>
            <person name="Hibbett D.S."/>
        </authorList>
    </citation>
    <scope>NUCLEOTIDE SEQUENCE [LARGE SCALE GENOMIC DNA]</scope>
    <source>
        <strain evidence="2 3">MD-104</strain>
    </source>
</reference>
<evidence type="ECO:0000256" key="1">
    <source>
        <dbReference type="SAM" id="MobiDB-lite"/>
    </source>
</evidence>
<protein>
    <submittedName>
        <fullName evidence="2">Uncharacterized protein</fullName>
    </submittedName>
</protein>
<dbReference type="OMA" id="PRNFMSM"/>
<feature type="compositionally biased region" description="Low complexity" evidence="1">
    <location>
        <begin position="127"/>
        <end position="144"/>
    </location>
</feature>
<feature type="region of interest" description="Disordered" evidence="1">
    <location>
        <begin position="251"/>
        <end position="279"/>
    </location>
</feature>
<dbReference type="EMBL" id="KB468157">
    <property type="protein sequence ID" value="PCH44139.1"/>
    <property type="molecule type" value="Genomic_DNA"/>
</dbReference>
<dbReference type="AlphaFoldDB" id="A0A2H3JZ03"/>
<accession>A0A2H3JZ03</accession>
<name>A0A2H3JZ03_WOLCO</name>
<dbReference type="OrthoDB" id="3260393at2759"/>